<comment type="caution">
    <text evidence="1">The sequence shown here is derived from an EMBL/GenBank/DDBJ whole genome shotgun (WGS) entry which is preliminary data.</text>
</comment>
<dbReference type="RefSeq" id="WP_260043695.1">
    <property type="nucleotide sequence ID" value="NZ_JANZXA010000001.1"/>
</dbReference>
<dbReference type="Proteomes" id="UP001165583">
    <property type="component" value="Unassembled WGS sequence"/>
</dbReference>
<sequence length="128" mass="13427">MAVESAEDLAGMFDVEEFAESALYTAPGGGSAVTCTPIVDRGQGREMFDRGRGRQFDRGEPVATGSERHLWVRKTANGNGGLADVVRDGVFAMLDADGVATGEVFRVAGLPKLDHAGALWSAELVIGS</sequence>
<keyword evidence="2" id="KW-1185">Reference proteome</keyword>
<gene>
    <name evidence="1" type="ORF">NZK81_03080</name>
</gene>
<proteinExistence type="predicted"/>
<evidence type="ECO:0000313" key="2">
    <source>
        <dbReference type="Proteomes" id="UP001165583"/>
    </source>
</evidence>
<reference evidence="1" key="1">
    <citation type="submission" date="2022-09" db="EMBL/GenBank/DDBJ databases">
        <title>Novosphingobium sp. Nov., a polycyclic aromatic hydrocarbon-degrading bacterium isolated form mangrove sediments in HongKong.</title>
        <authorList>
            <person name="Hu Z."/>
        </authorList>
    </citation>
    <scope>NUCLEOTIDE SEQUENCE</scope>
    <source>
        <strain evidence="1">HK4-1</strain>
    </source>
</reference>
<name>A0ABT2I140_9SPHN</name>
<evidence type="ECO:0000313" key="1">
    <source>
        <dbReference type="EMBL" id="MCT2398524.1"/>
    </source>
</evidence>
<organism evidence="1 2">
    <name type="scientific">Novosphingobium mangrovi</name>
    <name type="common">ex Huang et al. 2023</name>
    <dbReference type="NCBI Taxonomy" id="2976432"/>
    <lineage>
        <taxon>Bacteria</taxon>
        <taxon>Pseudomonadati</taxon>
        <taxon>Pseudomonadota</taxon>
        <taxon>Alphaproteobacteria</taxon>
        <taxon>Sphingomonadales</taxon>
        <taxon>Sphingomonadaceae</taxon>
        <taxon>Novosphingobium</taxon>
    </lineage>
</organism>
<protein>
    <submittedName>
        <fullName evidence="1">Uncharacterized protein</fullName>
    </submittedName>
</protein>
<accession>A0ABT2I140</accession>
<dbReference type="EMBL" id="JANZXA010000001">
    <property type="protein sequence ID" value="MCT2398524.1"/>
    <property type="molecule type" value="Genomic_DNA"/>
</dbReference>